<protein>
    <submittedName>
        <fullName evidence="1">Uncharacterized protein</fullName>
    </submittedName>
</protein>
<organism evidence="1 2">
    <name type="scientific">Adineta steineri</name>
    <dbReference type="NCBI Taxonomy" id="433720"/>
    <lineage>
        <taxon>Eukaryota</taxon>
        <taxon>Metazoa</taxon>
        <taxon>Spiralia</taxon>
        <taxon>Gnathifera</taxon>
        <taxon>Rotifera</taxon>
        <taxon>Eurotatoria</taxon>
        <taxon>Bdelloidea</taxon>
        <taxon>Adinetida</taxon>
        <taxon>Adinetidae</taxon>
        <taxon>Adineta</taxon>
    </lineage>
</organism>
<reference evidence="1" key="1">
    <citation type="submission" date="2021-02" db="EMBL/GenBank/DDBJ databases">
        <authorList>
            <person name="Nowell W R."/>
        </authorList>
    </citation>
    <scope>NUCLEOTIDE SEQUENCE</scope>
</reference>
<comment type="caution">
    <text evidence="1">The sequence shown here is derived from an EMBL/GenBank/DDBJ whole genome shotgun (WGS) entry which is preliminary data.</text>
</comment>
<evidence type="ECO:0000313" key="2">
    <source>
        <dbReference type="Proteomes" id="UP000663845"/>
    </source>
</evidence>
<dbReference type="EMBL" id="CAJNOG010000003">
    <property type="protein sequence ID" value="CAF0725869.1"/>
    <property type="molecule type" value="Genomic_DNA"/>
</dbReference>
<sequence length="67" mass="7389">MEESRHLILYSENNEYNGSISFIQHQISHRLCSGKGAAMVACVAGKPCLVNSIVSDEETADYEKINS</sequence>
<accession>A0A813MWW6</accession>
<dbReference type="Proteomes" id="UP000663845">
    <property type="component" value="Unassembled WGS sequence"/>
</dbReference>
<dbReference type="AlphaFoldDB" id="A0A813MWW6"/>
<name>A0A813MWW6_9BILA</name>
<gene>
    <name evidence="1" type="ORF">JYZ213_LOCUS773</name>
</gene>
<proteinExistence type="predicted"/>
<evidence type="ECO:0000313" key="1">
    <source>
        <dbReference type="EMBL" id="CAF0725869.1"/>
    </source>
</evidence>